<name>A0A9D2LA23_9FIRM</name>
<comment type="caution">
    <text evidence="1">The sequence shown here is derived from an EMBL/GenBank/DDBJ whole genome shotgun (WGS) entry which is preliminary data.</text>
</comment>
<gene>
    <name evidence="1" type="ORF">H9716_13250</name>
</gene>
<dbReference type="AlphaFoldDB" id="A0A9D2LA23"/>
<evidence type="ECO:0000313" key="2">
    <source>
        <dbReference type="Proteomes" id="UP000886804"/>
    </source>
</evidence>
<evidence type="ECO:0000313" key="1">
    <source>
        <dbReference type="EMBL" id="HJB08807.1"/>
    </source>
</evidence>
<reference evidence="1" key="2">
    <citation type="submission" date="2021-04" db="EMBL/GenBank/DDBJ databases">
        <authorList>
            <person name="Gilroy R."/>
        </authorList>
    </citation>
    <scope>NUCLEOTIDE SEQUENCE</scope>
    <source>
        <strain evidence="1">CHK188-4685</strain>
    </source>
</reference>
<accession>A0A9D2LA23</accession>
<proteinExistence type="predicted"/>
<protein>
    <submittedName>
        <fullName evidence="1">Uncharacterized protein</fullName>
    </submittedName>
</protein>
<dbReference type="Proteomes" id="UP000886804">
    <property type="component" value="Unassembled WGS sequence"/>
</dbReference>
<sequence length="45" mass="5455">MRPLFWRSWEWNVLVFMAGYLKSGEYQYALKLGTAEAIWKLMEKL</sequence>
<reference evidence="1" key="1">
    <citation type="journal article" date="2021" name="PeerJ">
        <title>Extensive microbial diversity within the chicken gut microbiome revealed by metagenomics and culture.</title>
        <authorList>
            <person name="Gilroy R."/>
            <person name="Ravi A."/>
            <person name="Getino M."/>
            <person name="Pursley I."/>
            <person name="Horton D.L."/>
            <person name="Alikhan N.F."/>
            <person name="Baker D."/>
            <person name="Gharbi K."/>
            <person name="Hall N."/>
            <person name="Watson M."/>
            <person name="Adriaenssens E.M."/>
            <person name="Foster-Nyarko E."/>
            <person name="Jarju S."/>
            <person name="Secka A."/>
            <person name="Antonio M."/>
            <person name="Oren A."/>
            <person name="Chaudhuri R.R."/>
            <person name="La Ragione R."/>
            <person name="Hildebrand F."/>
            <person name="Pallen M.J."/>
        </authorList>
    </citation>
    <scope>NUCLEOTIDE SEQUENCE</scope>
    <source>
        <strain evidence="1">CHK188-4685</strain>
    </source>
</reference>
<dbReference type="EMBL" id="DWYS01000159">
    <property type="protein sequence ID" value="HJB08807.1"/>
    <property type="molecule type" value="Genomic_DNA"/>
</dbReference>
<organism evidence="1 2">
    <name type="scientific">Candidatus Enterocloster faecavium</name>
    <dbReference type="NCBI Taxonomy" id="2838560"/>
    <lineage>
        <taxon>Bacteria</taxon>
        <taxon>Bacillati</taxon>
        <taxon>Bacillota</taxon>
        <taxon>Clostridia</taxon>
        <taxon>Lachnospirales</taxon>
        <taxon>Lachnospiraceae</taxon>
        <taxon>Enterocloster</taxon>
    </lineage>
</organism>